<keyword evidence="3" id="KW-1185">Reference proteome</keyword>
<feature type="domain" description="NACHT" evidence="1">
    <location>
        <begin position="281"/>
        <end position="377"/>
    </location>
</feature>
<dbReference type="Proteomes" id="UP000248544">
    <property type="component" value="Unassembled WGS sequence"/>
</dbReference>
<comment type="caution">
    <text evidence="2">The sequence shown here is derived from an EMBL/GenBank/DDBJ whole genome shotgun (WGS) entry which is preliminary data.</text>
</comment>
<evidence type="ECO:0000313" key="2">
    <source>
        <dbReference type="EMBL" id="PZG37512.1"/>
    </source>
</evidence>
<dbReference type="Pfam" id="PF05729">
    <property type="entry name" value="NACHT"/>
    <property type="match status" value="1"/>
</dbReference>
<dbReference type="EMBL" id="POUA01000230">
    <property type="protein sequence ID" value="PZG37512.1"/>
    <property type="molecule type" value="Genomic_DNA"/>
</dbReference>
<proteinExistence type="predicted"/>
<evidence type="ECO:0000313" key="3">
    <source>
        <dbReference type="Proteomes" id="UP000248544"/>
    </source>
</evidence>
<dbReference type="Gene3D" id="3.40.50.300">
    <property type="entry name" value="P-loop containing nucleotide triphosphate hydrolases"/>
    <property type="match status" value="1"/>
</dbReference>
<dbReference type="InterPro" id="IPR007111">
    <property type="entry name" value="NACHT_NTPase"/>
</dbReference>
<name>A0A2W2FPQ5_9ACTN</name>
<accession>A0A2W2FPQ5</accession>
<gene>
    <name evidence="2" type="ORF">C1I98_25215</name>
</gene>
<dbReference type="InterPro" id="IPR027417">
    <property type="entry name" value="P-loop_NTPase"/>
</dbReference>
<protein>
    <recommendedName>
        <fullName evidence="1">NACHT domain-containing protein</fullName>
    </recommendedName>
</protein>
<dbReference type="PROSITE" id="PS50837">
    <property type="entry name" value="NACHT"/>
    <property type="match status" value="1"/>
</dbReference>
<dbReference type="InterPro" id="IPR054547">
    <property type="entry name" value="NNH1"/>
</dbReference>
<dbReference type="SUPFAM" id="SSF52540">
    <property type="entry name" value="P-loop containing nucleoside triphosphate hydrolases"/>
    <property type="match status" value="1"/>
</dbReference>
<sequence>MAGVEAVVASAGKAVAERAVREWLAVRAGRTERESDLTELVQVTFRDRMLRRKFENQVEGIALAVEDRLRPLIEQEYRGLDEGARAAVLAEVTDALRAADLSDAALLAADGDAVKLAERVADALPAPNLGEAEDRLFAVLLAESLECVVRMVQQLPQYLPRVATGSLGRLGGLAEQMDRLLARMPARSLDAPEGRQDDAAFERRYLDHVSRVLDEVELFGVRVETYRPRTSLSVAYISLSVSSGDPVRRTPLDRMPIASLREDGERKPGNVRIEEALGRSRLTLLRGEAGSGKSTLLRWLAVTAARGGFTGELAEWNGCVPFMIKLRSHADGRFPAPEGFLDDVAREVAGRMPRGWVQRVLELGRGLLLVDGVTSWC</sequence>
<reference evidence="2 3" key="1">
    <citation type="submission" date="2018-01" db="EMBL/GenBank/DDBJ databases">
        <title>Draft genome sequence of Sphaerisporangium sp. 7K107.</title>
        <authorList>
            <person name="Sahin N."/>
            <person name="Saygin H."/>
            <person name="Ay H."/>
        </authorList>
    </citation>
    <scope>NUCLEOTIDE SEQUENCE [LARGE SCALE GENOMIC DNA]</scope>
    <source>
        <strain evidence="2 3">7K107</strain>
    </source>
</reference>
<evidence type="ECO:0000259" key="1">
    <source>
        <dbReference type="PROSITE" id="PS50837"/>
    </source>
</evidence>
<dbReference type="AlphaFoldDB" id="A0A2W2FPQ5"/>
<dbReference type="Pfam" id="PF22733">
    <property type="entry name" value="NNH1"/>
    <property type="match status" value="1"/>
</dbReference>
<dbReference type="RefSeq" id="WP_111169918.1">
    <property type="nucleotide sequence ID" value="NZ_POUA01000230.1"/>
</dbReference>
<organism evidence="2 3">
    <name type="scientific">Spongiactinospora gelatinilytica</name>
    <dbReference type="NCBI Taxonomy" id="2666298"/>
    <lineage>
        <taxon>Bacteria</taxon>
        <taxon>Bacillati</taxon>
        <taxon>Actinomycetota</taxon>
        <taxon>Actinomycetes</taxon>
        <taxon>Streptosporangiales</taxon>
        <taxon>Streptosporangiaceae</taxon>
        <taxon>Spongiactinospora</taxon>
    </lineage>
</organism>